<evidence type="ECO:0000256" key="1">
    <source>
        <dbReference type="SAM" id="Phobius"/>
    </source>
</evidence>
<protein>
    <submittedName>
        <fullName evidence="2">Uncharacterized protein</fullName>
    </submittedName>
</protein>
<gene>
    <name evidence="2" type="ORF">C1I99_06745</name>
</gene>
<dbReference type="RefSeq" id="WP_111133342.1">
    <property type="nucleotide sequence ID" value="NZ_POUB01000027.1"/>
</dbReference>
<sequence length="146" mass="16252">MAVEILTPVPVADLIARRRHGRYYATDGYLSSDEVAHAWPVVWHYDTVVRANGVDTKRASATGTYGTTTWTEYRAGDVQRVADAIADGTAVLEPGWRRDTEQGQELLHQARREERRRRARALAFRSAASLLVVLACLGFVVFAATH</sequence>
<evidence type="ECO:0000313" key="2">
    <source>
        <dbReference type="EMBL" id="PZG01505.1"/>
    </source>
</evidence>
<accession>A0A2W2D7U0</accession>
<dbReference type="Proteomes" id="UP000248749">
    <property type="component" value="Unassembled WGS sequence"/>
</dbReference>
<dbReference type="EMBL" id="POUB01000027">
    <property type="protein sequence ID" value="PZG01505.1"/>
    <property type="molecule type" value="Genomic_DNA"/>
</dbReference>
<keyword evidence="1" id="KW-0812">Transmembrane</keyword>
<comment type="caution">
    <text evidence="2">The sequence shown here is derived from an EMBL/GenBank/DDBJ whole genome shotgun (WGS) entry which is preliminary data.</text>
</comment>
<evidence type="ECO:0000313" key="3">
    <source>
        <dbReference type="Proteomes" id="UP000248749"/>
    </source>
</evidence>
<keyword evidence="1" id="KW-1133">Transmembrane helix</keyword>
<keyword evidence="3" id="KW-1185">Reference proteome</keyword>
<name>A0A2W2D7U0_9ACTN</name>
<organism evidence="2 3">
    <name type="scientific">Micromonospora deserti</name>
    <dbReference type="NCBI Taxonomy" id="2070366"/>
    <lineage>
        <taxon>Bacteria</taxon>
        <taxon>Bacillati</taxon>
        <taxon>Actinomycetota</taxon>
        <taxon>Actinomycetes</taxon>
        <taxon>Micromonosporales</taxon>
        <taxon>Micromonosporaceae</taxon>
        <taxon>Micromonospora</taxon>
    </lineage>
</organism>
<proteinExistence type="predicted"/>
<dbReference type="OrthoDB" id="4350846at2"/>
<dbReference type="AlphaFoldDB" id="A0A2W2D7U0"/>
<keyword evidence="1" id="KW-0472">Membrane</keyword>
<feature type="transmembrane region" description="Helical" evidence="1">
    <location>
        <begin position="122"/>
        <end position="144"/>
    </location>
</feature>
<reference evidence="2 3" key="1">
    <citation type="submission" date="2018-01" db="EMBL/GenBank/DDBJ databases">
        <title>Draft genome sequence of Salinispora sp. 13K206.</title>
        <authorList>
            <person name="Sahin N."/>
            <person name="Saygin H."/>
            <person name="Ay H."/>
        </authorList>
    </citation>
    <scope>NUCLEOTIDE SEQUENCE [LARGE SCALE GENOMIC DNA]</scope>
    <source>
        <strain evidence="2 3">13K206</strain>
    </source>
</reference>